<dbReference type="EMBL" id="SDKK01000034">
    <property type="protein sequence ID" value="TYC52231.1"/>
    <property type="molecule type" value="Genomic_DNA"/>
</dbReference>
<dbReference type="AlphaFoldDB" id="A0A6C2CE37"/>
<name>A0A6C2CE37_9RHOO</name>
<protein>
    <recommendedName>
        <fullName evidence="3">DUF995 domain-containing protein</fullName>
    </recommendedName>
</protein>
<organism evidence="1 2">
    <name type="scientific">Zoogloea oleivorans</name>
    <dbReference type="NCBI Taxonomy" id="1552750"/>
    <lineage>
        <taxon>Bacteria</taxon>
        <taxon>Pseudomonadati</taxon>
        <taxon>Pseudomonadota</taxon>
        <taxon>Betaproteobacteria</taxon>
        <taxon>Rhodocyclales</taxon>
        <taxon>Zoogloeaceae</taxon>
        <taxon>Zoogloea</taxon>
    </lineage>
</organism>
<accession>A0A6C2CE37</accession>
<reference evidence="1 2" key="1">
    <citation type="submission" date="2019-01" db="EMBL/GenBank/DDBJ databases">
        <title>Zoogloea oleivorans genome sequencing and assembly.</title>
        <authorList>
            <person name="Tancsics A."/>
            <person name="Farkas M."/>
            <person name="Kriszt B."/>
            <person name="Maroti G."/>
            <person name="Horvath B."/>
        </authorList>
    </citation>
    <scope>NUCLEOTIDE SEQUENCE [LARGE SCALE GENOMIC DNA]</scope>
    <source>
        <strain evidence="1 2">Buc</strain>
    </source>
</reference>
<dbReference type="RefSeq" id="WP_148581411.1">
    <property type="nucleotide sequence ID" value="NZ_SDKK01000034.1"/>
</dbReference>
<gene>
    <name evidence="1" type="ORF">ETQ85_23125</name>
</gene>
<dbReference type="Proteomes" id="UP000389128">
    <property type="component" value="Unassembled WGS sequence"/>
</dbReference>
<comment type="caution">
    <text evidence="1">The sequence shown here is derived from an EMBL/GenBank/DDBJ whole genome shotgun (WGS) entry which is preliminary data.</text>
</comment>
<proteinExistence type="predicted"/>
<keyword evidence="2" id="KW-1185">Reference proteome</keyword>
<evidence type="ECO:0000313" key="2">
    <source>
        <dbReference type="Proteomes" id="UP000389128"/>
    </source>
</evidence>
<evidence type="ECO:0008006" key="3">
    <source>
        <dbReference type="Google" id="ProtNLM"/>
    </source>
</evidence>
<evidence type="ECO:0000313" key="1">
    <source>
        <dbReference type="EMBL" id="TYC52231.1"/>
    </source>
</evidence>
<dbReference type="OrthoDB" id="8899283at2"/>
<sequence>MKGSAGRFRATWLLLLGIAWAGGADAAGLEKSWRPVRGSELRALFADQNLGDEVHFANQFHRDGRLTGTDMGKPARGNWKVTGQNLCWTWSRPASPEECYEIRQRGREVRLFRDGYEALSGSLTPLAIQPKEVKP</sequence>